<dbReference type="Proteomes" id="UP000175971">
    <property type="component" value="Unassembled WGS sequence"/>
</dbReference>
<dbReference type="InterPro" id="IPR001544">
    <property type="entry name" value="Aminotrans_IV"/>
</dbReference>
<dbReference type="SUPFAM" id="SSF56752">
    <property type="entry name" value="D-aminoacid aminotransferase-like PLP-dependent enzymes"/>
    <property type="match status" value="1"/>
</dbReference>
<proteinExistence type="inferred from homology"/>
<name>A0A1E7M1N1_9ACTN</name>
<dbReference type="InterPro" id="IPR036038">
    <property type="entry name" value="Aminotransferase-like"/>
</dbReference>
<organism evidence="2 3">
    <name type="scientific">Streptomyces nanshensis</name>
    <dbReference type="NCBI Taxonomy" id="518642"/>
    <lineage>
        <taxon>Bacteria</taxon>
        <taxon>Bacillati</taxon>
        <taxon>Actinomycetota</taxon>
        <taxon>Actinomycetes</taxon>
        <taxon>Kitasatosporales</taxon>
        <taxon>Streptomycetaceae</taxon>
        <taxon>Streptomyces</taxon>
    </lineage>
</organism>
<evidence type="ECO:0000313" key="2">
    <source>
        <dbReference type="EMBL" id="OEV22268.1"/>
    </source>
</evidence>
<accession>A0A1E7M1N1</accession>
<dbReference type="Pfam" id="PF01063">
    <property type="entry name" value="Aminotran_4"/>
    <property type="match status" value="1"/>
</dbReference>
<dbReference type="PANTHER" id="PTHR42743">
    <property type="entry name" value="AMINO-ACID AMINOTRANSFERASE"/>
    <property type="match status" value="1"/>
</dbReference>
<dbReference type="PANTHER" id="PTHR42743:SF13">
    <property type="entry name" value="P-LOOP CONTAINING NUCLEOSIDE TRIPHOSPHATE HYDROLASE PROTEIN"/>
    <property type="match status" value="1"/>
</dbReference>
<dbReference type="InterPro" id="IPR050571">
    <property type="entry name" value="Class-IV_PLP-Dep_Aminotrnsfr"/>
</dbReference>
<keyword evidence="3" id="KW-1185">Reference proteome</keyword>
<dbReference type="PATRIC" id="fig|518642.7.peg.2223"/>
<dbReference type="InterPro" id="IPR043132">
    <property type="entry name" value="BCAT-like_C"/>
</dbReference>
<dbReference type="NCBIfam" id="NF006734">
    <property type="entry name" value="PRK09266.1"/>
    <property type="match status" value="1"/>
</dbReference>
<comment type="similarity">
    <text evidence="1">Belongs to the class-IV pyridoxal-phosphate-dependent aminotransferase family.</text>
</comment>
<dbReference type="RefSeq" id="WP_070199338.1">
    <property type="nucleotide sequence ID" value="NZ_LJGZ01000004.1"/>
</dbReference>
<dbReference type="InterPro" id="IPR043131">
    <property type="entry name" value="BCAT-like_N"/>
</dbReference>
<dbReference type="Gene3D" id="3.30.470.10">
    <property type="match status" value="1"/>
</dbReference>
<sequence>MATLDGGPATADDLLPLALTNLGHFTTFRVDADGTVRGLSRHLDRLVRDCAAVFGAPLDTDRVRDFVRRALAERELPCVVRVTVHDPAVDLARPADADTPRVLVSVRRAGPLLAVPAPPLRARSVTYERDLPQVKHTGLFGALHARRAAQLAGYDDALFVGRDGHVTEGATWNVGFIDRDGTVLWPRSGVLPGVTTALLREHPTPPAEHRDADLTLEDAHVMAAAFATNAGIGVRPLAAIDGTGFAAEHPLLGRLREAYLSIPGEAL</sequence>
<keyword evidence="2" id="KW-0032">Aminotransferase</keyword>
<keyword evidence="2" id="KW-0808">Transferase</keyword>
<dbReference type="GO" id="GO:0046394">
    <property type="term" value="P:carboxylic acid biosynthetic process"/>
    <property type="evidence" value="ECO:0007669"/>
    <property type="project" value="UniProtKB-ARBA"/>
</dbReference>
<reference evidence="2 3" key="1">
    <citation type="journal article" date="2016" name="Front. Microbiol.">
        <title>Comparative Genomics Analysis of Streptomyces Species Reveals Their Adaptation to the Marine Environment and Their Diversity at the Genomic Level.</title>
        <authorList>
            <person name="Tian X."/>
            <person name="Zhang Z."/>
            <person name="Yang T."/>
            <person name="Chen M."/>
            <person name="Li J."/>
            <person name="Chen F."/>
            <person name="Yang J."/>
            <person name="Li W."/>
            <person name="Zhang B."/>
            <person name="Zhang Z."/>
            <person name="Wu J."/>
            <person name="Zhang C."/>
            <person name="Long L."/>
            <person name="Xiao J."/>
        </authorList>
    </citation>
    <scope>NUCLEOTIDE SEQUENCE [LARGE SCALE GENOMIC DNA]</scope>
    <source>
        <strain evidence="2 3">SCSIO M10372</strain>
    </source>
</reference>
<gene>
    <name evidence="2" type="ORF">AN221_00960</name>
</gene>
<protein>
    <submittedName>
        <fullName evidence="2">Aminotransferase</fullName>
    </submittedName>
</protein>
<comment type="caution">
    <text evidence="2">The sequence shown here is derived from an EMBL/GenBank/DDBJ whole genome shotgun (WGS) entry which is preliminary data.</text>
</comment>
<dbReference type="EMBL" id="LJGZ01000004">
    <property type="protein sequence ID" value="OEV22268.1"/>
    <property type="molecule type" value="Genomic_DNA"/>
</dbReference>
<dbReference type="AlphaFoldDB" id="A0A1E7M1N1"/>
<evidence type="ECO:0000313" key="3">
    <source>
        <dbReference type="Proteomes" id="UP000175971"/>
    </source>
</evidence>
<dbReference type="GO" id="GO:0008483">
    <property type="term" value="F:transaminase activity"/>
    <property type="evidence" value="ECO:0007669"/>
    <property type="project" value="UniProtKB-KW"/>
</dbReference>
<dbReference type="Gene3D" id="3.20.10.10">
    <property type="entry name" value="D-amino Acid Aminotransferase, subunit A, domain 2"/>
    <property type="match status" value="1"/>
</dbReference>
<evidence type="ECO:0000256" key="1">
    <source>
        <dbReference type="ARBA" id="ARBA00009320"/>
    </source>
</evidence>
<dbReference type="OrthoDB" id="8912228at2"/>